<organism evidence="2 3">
    <name type="scientific">Trifolium medium</name>
    <dbReference type="NCBI Taxonomy" id="97028"/>
    <lineage>
        <taxon>Eukaryota</taxon>
        <taxon>Viridiplantae</taxon>
        <taxon>Streptophyta</taxon>
        <taxon>Embryophyta</taxon>
        <taxon>Tracheophyta</taxon>
        <taxon>Spermatophyta</taxon>
        <taxon>Magnoliopsida</taxon>
        <taxon>eudicotyledons</taxon>
        <taxon>Gunneridae</taxon>
        <taxon>Pentapetalae</taxon>
        <taxon>rosids</taxon>
        <taxon>fabids</taxon>
        <taxon>Fabales</taxon>
        <taxon>Fabaceae</taxon>
        <taxon>Papilionoideae</taxon>
        <taxon>50 kb inversion clade</taxon>
        <taxon>NPAAA clade</taxon>
        <taxon>Hologalegina</taxon>
        <taxon>IRL clade</taxon>
        <taxon>Trifolieae</taxon>
        <taxon>Trifolium</taxon>
    </lineage>
</organism>
<dbReference type="AlphaFoldDB" id="A0A392RB69"/>
<reference evidence="2 3" key="1">
    <citation type="journal article" date="2018" name="Front. Plant Sci.">
        <title>Red Clover (Trifolium pratense) and Zigzag Clover (T. medium) - A Picture of Genomic Similarities and Differences.</title>
        <authorList>
            <person name="Dluhosova J."/>
            <person name="Istvanek J."/>
            <person name="Nedelnik J."/>
            <person name="Repkova J."/>
        </authorList>
    </citation>
    <scope>NUCLEOTIDE SEQUENCE [LARGE SCALE GENOMIC DNA]</scope>
    <source>
        <strain evidence="3">cv. 10/8</strain>
        <tissue evidence="2">Leaf</tissue>
    </source>
</reference>
<protein>
    <submittedName>
        <fullName evidence="2">Uncharacterized protein</fullName>
    </submittedName>
</protein>
<evidence type="ECO:0000313" key="3">
    <source>
        <dbReference type="Proteomes" id="UP000265520"/>
    </source>
</evidence>
<sequence length="22" mass="2551">MEGVKSNKMEGARWDNDGRLKE</sequence>
<keyword evidence="3" id="KW-1185">Reference proteome</keyword>
<evidence type="ECO:0000256" key="1">
    <source>
        <dbReference type="SAM" id="MobiDB-lite"/>
    </source>
</evidence>
<evidence type="ECO:0000313" key="2">
    <source>
        <dbReference type="EMBL" id="MCI33437.1"/>
    </source>
</evidence>
<proteinExistence type="predicted"/>
<feature type="region of interest" description="Disordered" evidence="1">
    <location>
        <begin position="1"/>
        <end position="22"/>
    </location>
</feature>
<feature type="non-terminal residue" evidence="2">
    <location>
        <position position="22"/>
    </location>
</feature>
<name>A0A392RB69_9FABA</name>
<dbReference type="Proteomes" id="UP000265520">
    <property type="component" value="Unassembled WGS sequence"/>
</dbReference>
<dbReference type="EMBL" id="LXQA010204350">
    <property type="protein sequence ID" value="MCI33437.1"/>
    <property type="molecule type" value="Genomic_DNA"/>
</dbReference>
<accession>A0A392RB69</accession>
<comment type="caution">
    <text evidence="2">The sequence shown here is derived from an EMBL/GenBank/DDBJ whole genome shotgun (WGS) entry which is preliminary data.</text>
</comment>